<evidence type="ECO:0000313" key="6">
    <source>
        <dbReference type="Proteomes" id="UP000295252"/>
    </source>
</evidence>
<sequence>MLTWHVDYTPQSQLEQLKEDVRTEIRATASNPSQQLQLIDAIQRLGVEYHFQEEINHALRKMHEKHQNWENIDHIYTADLYIRILRLEGFRVSSDIFKKFVDDEGKFGEGLVNDVLGILALYEATHFRLHGDDIFVRMATTFLQRNFLNENLFPFMRTRDNFGTNCMFSQFSTD</sequence>
<keyword evidence="3" id="KW-0456">Lyase</keyword>
<protein>
    <recommendedName>
        <fullName evidence="4">Terpene synthase N-terminal domain-containing protein</fullName>
    </recommendedName>
</protein>
<evidence type="ECO:0000256" key="1">
    <source>
        <dbReference type="ARBA" id="ARBA00001946"/>
    </source>
</evidence>
<dbReference type="InParanoid" id="A0A068UXD3"/>
<dbReference type="InterPro" id="IPR036965">
    <property type="entry name" value="Terpene_synth_N_sf"/>
</dbReference>
<accession>A0A068UXD3</accession>
<dbReference type="SUPFAM" id="SSF48239">
    <property type="entry name" value="Terpenoid cyclases/Protein prenyltransferases"/>
    <property type="match status" value="1"/>
</dbReference>
<feature type="domain" description="Terpene synthase N-terminal" evidence="4">
    <location>
        <begin position="12"/>
        <end position="142"/>
    </location>
</feature>
<reference evidence="6" key="1">
    <citation type="journal article" date="2014" name="Science">
        <title>The coffee genome provides insight into the convergent evolution of caffeine biosynthesis.</title>
        <authorList>
            <person name="Denoeud F."/>
            <person name="Carretero-Paulet L."/>
            <person name="Dereeper A."/>
            <person name="Droc G."/>
            <person name="Guyot R."/>
            <person name="Pietrella M."/>
            <person name="Zheng C."/>
            <person name="Alberti A."/>
            <person name="Anthony F."/>
            <person name="Aprea G."/>
            <person name="Aury J.M."/>
            <person name="Bento P."/>
            <person name="Bernard M."/>
            <person name="Bocs S."/>
            <person name="Campa C."/>
            <person name="Cenci A."/>
            <person name="Combes M.C."/>
            <person name="Crouzillat D."/>
            <person name="Da Silva C."/>
            <person name="Daddiego L."/>
            <person name="De Bellis F."/>
            <person name="Dussert S."/>
            <person name="Garsmeur O."/>
            <person name="Gayraud T."/>
            <person name="Guignon V."/>
            <person name="Jahn K."/>
            <person name="Jamilloux V."/>
            <person name="Joet T."/>
            <person name="Labadie K."/>
            <person name="Lan T."/>
            <person name="Leclercq J."/>
            <person name="Lepelley M."/>
            <person name="Leroy T."/>
            <person name="Li L.T."/>
            <person name="Librado P."/>
            <person name="Lopez L."/>
            <person name="Munoz A."/>
            <person name="Noel B."/>
            <person name="Pallavicini A."/>
            <person name="Perrotta G."/>
            <person name="Poncet V."/>
            <person name="Pot D."/>
            <person name="Priyono X."/>
            <person name="Rigoreau M."/>
            <person name="Rouard M."/>
            <person name="Rozas J."/>
            <person name="Tranchant-Dubreuil C."/>
            <person name="VanBuren R."/>
            <person name="Zhang Q."/>
            <person name="Andrade A.C."/>
            <person name="Argout X."/>
            <person name="Bertrand B."/>
            <person name="de Kochko A."/>
            <person name="Graziosi G."/>
            <person name="Henry R.J."/>
            <person name="Jayarama X."/>
            <person name="Ming R."/>
            <person name="Nagai C."/>
            <person name="Rounsley S."/>
            <person name="Sankoff D."/>
            <person name="Giuliano G."/>
            <person name="Albert V.A."/>
            <person name="Wincker P."/>
            <person name="Lashermes P."/>
        </authorList>
    </citation>
    <scope>NUCLEOTIDE SEQUENCE [LARGE SCALE GENOMIC DNA]</scope>
    <source>
        <strain evidence="6">cv. DH200-94</strain>
    </source>
</reference>
<dbReference type="PANTHER" id="PTHR31225:SF221">
    <property type="entry name" value="(-)-GERMACRENE D SYNTHASE"/>
    <property type="match status" value="1"/>
</dbReference>
<evidence type="ECO:0000259" key="4">
    <source>
        <dbReference type="Pfam" id="PF01397"/>
    </source>
</evidence>
<comment type="cofactor">
    <cofactor evidence="1">
        <name>Mg(2+)</name>
        <dbReference type="ChEBI" id="CHEBI:18420"/>
    </cofactor>
</comment>
<dbReference type="GO" id="GO:0010333">
    <property type="term" value="F:terpene synthase activity"/>
    <property type="evidence" value="ECO:0007669"/>
    <property type="project" value="InterPro"/>
</dbReference>
<dbReference type="PANTHER" id="PTHR31225">
    <property type="entry name" value="OS04G0344100 PROTEIN-RELATED"/>
    <property type="match status" value="1"/>
</dbReference>
<dbReference type="Pfam" id="PF01397">
    <property type="entry name" value="Terpene_synth"/>
    <property type="match status" value="1"/>
</dbReference>
<keyword evidence="6" id="KW-1185">Reference proteome</keyword>
<evidence type="ECO:0000256" key="2">
    <source>
        <dbReference type="ARBA" id="ARBA00004721"/>
    </source>
</evidence>
<evidence type="ECO:0000313" key="5">
    <source>
        <dbReference type="EMBL" id="CDP12278.1"/>
    </source>
</evidence>
<dbReference type="InterPro" id="IPR001906">
    <property type="entry name" value="Terpene_synth_N"/>
</dbReference>
<dbReference type="InterPro" id="IPR008930">
    <property type="entry name" value="Terpenoid_cyclase/PrenylTrfase"/>
</dbReference>
<dbReference type="Gene3D" id="1.50.10.130">
    <property type="entry name" value="Terpene synthase, N-terminal domain"/>
    <property type="match status" value="1"/>
</dbReference>
<name>A0A068UXD3_COFCA</name>
<dbReference type="InterPro" id="IPR008949">
    <property type="entry name" value="Isoprenoid_synthase_dom_sf"/>
</dbReference>
<dbReference type="OrthoDB" id="1877784at2759"/>
<dbReference type="STRING" id="49390.A0A068UXD3"/>
<organism evidence="5 6">
    <name type="scientific">Coffea canephora</name>
    <name type="common">Robusta coffee</name>
    <dbReference type="NCBI Taxonomy" id="49390"/>
    <lineage>
        <taxon>Eukaryota</taxon>
        <taxon>Viridiplantae</taxon>
        <taxon>Streptophyta</taxon>
        <taxon>Embryophyta</taxon>
        <taxon>Tracheophyta</taxon>
        <taxon>Spermatophyta</taxon>
        <taxon>Magnoliopsida</taxon>
        <taxon>eudicotyledons</taxon>
        <taxon>Gunneridae</taxon>
        <taxon>Pentapetalae</taxon>
        <taxon>asterids</taxon>
        <taxon>lamiids</taxon>
        <taxon>Gentianales</taxon>
        <taxon>Rubiaceae</taxon>
        <taxon>Ixoroideae</taxon>
        <taxon>Gardenieae complex</taxon>
        <taxon>Bertiereae - Coffeeae clade</taxon>
        <taxon>Coffeeae</taxon>
        <taxon>Coffea</taxon>
    </lineage>
</organism>
<dbReference type="Gene3D" id="1.10.600.10">
    <property type="entry name" value="Farnesyl Diphosphate Synthase"/>
    <property type="match status" value="1"/>
</dbReference>
<dbReference type="InterPro" id="IPR050148">
    <property type="entry name" value="Terpene_synthase-like"/>
</dbReference>
<dbReference type="Gramene" id="CDP12278">
    <property type="protein sequence ID" value="CDP12278"/>
    <property type="gene ID" value="GSCOC_T00035725001"/>
</dbReference>
<dbReference type="Proteomes" id="UP000295252">
    <property type="component" value="Chromosome VI"/>
</dbReference>
<gene>
    <name evidence="5" type="ORF">GSCOC_T00035725001</name>
</gene>
<comment type="pathway">
    <text evidence="2">Secondary metabolite biosynthesis; terpenoid biosynthesis.</text>
</comment>
<proteinExistence type="predicted"/>
<evidence type="ECO:0000256" key="3">
    <source>
        <dbReference type="ARBA" id="ARBA00023239"/>
    </source>
</evidence>
<dbReference type="PhylomeDB" id="A0A068UXD3"/>
<dbReference type="AlphaFoldDB" id="A0A068UXD3"/>
<dbReference type="EMBL" id="HG739147">
    <property type="protein sequence ID" value="CDP12278.1"/>
    <property type="molecule type" value="Genomic_DNA"/>
</dbReference>
<dbReference type="OMA" id="CYEEWIS"/>
<dbReference type="GO" id="GO:0016114">
    <property type="term" value="P:terpenoid biosynthetic process"/>
    <property type="evidence" value="ECO:0007669"/>
    <property type="project" value="InterPro"/>
</dbReference>